<keyword evidence="2" id="KW-1185">Reference proteome</keyword>
<dbReference type="Proteomes" id="UP001056778">
    <property type="component" value="Chromosome 2"/>
</dbReference>
<comment type="caution">
    <text evidence="1">The sequence shown here is derived from an EMBL/GenBank/DDBJ whole genome shotgun (WGS) entry which is preliminary data.</text>
</comment>
<sequence>MADKLSIFEGVSVDEAITKEQYHAYYPREFSSGSEYCPSEDDPRRKYQRGGSPESSSPSYSSSFEDIPQQISIDTPSPPEIRNDCLDTEKHLETTYSITDSQLKESFPNNVGRKRKAKVQTNRIRRKHFSIYCDQEVGNFSRHLERKHGDELKVQEFMSVARNSTRRKKLIDRLRREGDFTTSKIIPVMKADNDSRNYIAYPSKPFKAQIEGQTKMAGHFGPNDILRSSGLLSMLKADDISLVAKKDEIICEGARRYIKSHKEKHVLLVAKRYMRRLARLLIEIQKESHSNNDRLARLKRLLTLIDTDWAHEISSEAGQNLAINKFNKPTMIPLAKDVKKFEIYLKNLIRTARHNLVENSSDVQAFRKLVEAAFCTVLIFSKRRVGELQRMTLLAFMKNYNTLSSSEFEKALTDSEEILYKTLKRVVIRGKRGRGLPVLFDKYTVEPIEFFITIRKNFDLDNNPYFFGVPGTDNPITGNAVMRKHAKIALADVKKASLLTSTRLRKHLATITQIFKMDKTELEQLATFMGHTQKTHSEFYRLPDDVYQTAKISKLLLLSKENGIEKFKGKLLEEIELDDEIIEENVSNEDEEGAILDADFELPNTGPENVSSTSAGIRDMENLDNTSATNTEGAQKVKKEPNEL</sequence>
<evidence type="ECO:0000313" key="1">
    <source>
        <dbReference type="EMBL" id="KAI4468089.1"/>
    </source>
</evidence>
<name>A0ACB9TMS3_HOLOL</name>
<accession>A0ACB9TMS3</accession>
<reference evidence="1" key="1">
    <citation type="submission" date="2022-04" db="EMBL/GenBank/DDBJ databases">
        <title>Chromosome-scale genome assembly of Holotrichia oblita Faldermann.</title>
        <authorList>
            <person name="Rongchong L."/>
        </authorList>
    </citation>
    <scope>NUCLEOTIDE SEQUENCE</scope>
    <source>
        <strain evidence="1">81SQS9</strain>
    </source>
</reference>
<proteinExistence type="predicted"/>
<protein>
    <submittedName>
        <fullName evidence="1">Uncharacterized protein</fullName>
    </submittedName>
</protein>
<dbReference type="EMBL" id="CM043016">
    <property type="protein sequence ID" value="KAI4468089.1"/>
    <property type="molecule type" value="Genomic_DNA"/>
</dbReference>
<evidence type="ECO:0000313" key="2">
    <source>
        <dbReference type="Proteomes" id="UP001056778"/>
    </source>
</evidence>
<gene>
    <name evidence="1" type="ORF">MML48_2g00015671</name>
</gene>
<organism evidence="1 2">
    <name type="scientific">Holotrichia oblita</name>
    <name type="common">Chafer beetle</name>
    <dbReference type="NCBI Taxonomy" id="644536"/>
    <lineage>
        <taxon>Eukaryota</taxon>
        <taxon>Metazoa</taxon>
        <taxon>Ecdysozoa</taxon>
        <taxon>Arthropoda</taxon>
        <taxon>Hexapoda</taxon>
        <taxon>Insecta</taxon>
        <taxon>Pterygota</taxon>
        <taxon>Neoptera</taxon>
        <taxon>Endopterygota</taxon>
        <taxon>Coleoptera</taxon>
        <taxon>Polyphaga</taxon>
        <taxon>Scarabaeiformia</taxon>
        <taxon>Scarabaeidae</taxon>
        <taxon>Melolonthinae</taxon>
        <taxon>Holotrichia</taxon>
    </lineage>
</organism>